<evidence type="ECO:0000256" key="1">
    <source>
        <dbReference type="ARBA" id="ARBA00007228"/>
    </source>
</evidence>
<dbReference type="InterPro" id="IPR053888">
    <property type="entry name" value="MRM3-like_sub_bind"/>
</dbReference>
<dbReference type="EMBL" id="JACYTO010000001">
    <property type="protein sequence ID" value="MBD8502546.1"/>
    <property type="molecule type" value="Genomic_DNA"/>
</dbReference>
<evidence type="ECO:0000256" key="3">
    <source>
        <dbReference type="ARBA" id="ARBA00022679"/>
    </source>
</evidence>
<dbReference type="CDD" id="cd18095">
    <property type="entry name" value="SpoU-like_rRNA-MTase"/>
    <property type="match status" value="1"/>
</dbReference>
<comment type="caution">
    <text evidence="5">The sequence shown here is derived from an EMBL/GenBank/DDBJ whole genome shotgun (WGS) entry which is preliminary data.</text>
</comment>
<keyword evidence="3" id="KW-0808">Transferase</keyword>
<feature type="domain" description="RNA 2-O ribose methyltransferase substrate binding" evidence="4">
    <location>
        <begin position="32"/>
        <end position="106"/>
    </location>
</feature>
<evidence type="ECO:0000256" key="2">
    <source>
        <dbReference type="ARBA" id="ARBA00022603"/>
    </source>
</evidence>
<sequence length="262" mass="27144">MKAISSRDNPAVRRLHALAGSARERRKHGETLLDGAHLLTAALQVGWPLKEVVVSDHGLAQADIASLLERAAGVPVLHLPDRLFAHVSPVDSPSGVLAVIDLPAPPPVKTLRDTVVLLDGVQDTGNLGTILRTAAAAGVADVLLTPGCAQAWAPRVLRAGMGAHFVLRIHEGVDAAERLAAFPGPVIATALAAGARNLYQTDLARPVAWLFGAEGQGLSAEVAALASETVIIPMQGAIESLNVGAAAAVCLFEQVRQGQRSS</sequence>
<dbReference type="PANTHER" id="PTHR43191">
    <property type="entry name" value="RRNA METHYLTRANSFERASE 3"/>
    <property type="match status" value="1"/>
</dbReference>
<gene>
    <name evidence="5" type="ORF">IFO67_06580</name>
</gene>
<keyword evidence="6" id="KW-1185">Reference proteome</keyword>
<dbReference type="RefSeq" id="WP_187717322.1">
    <property type="nucleotide sequence ID" value="NZ_JACTAH010000001.1"/>
</dbReference>
<dbReference type="InterPro" id="IPR029028">
    <property type="entry name" value="Alpha/beta_knot_MTases"/>
</dbReference>
<keyword evidence="2 5" id="KW-0489">Methyltransferase</keyword>
<proteinExistence type="inferred from homology"/>
<dbReference type="Gene3D" id="3.30.1330.30">
    <property type="match status" value="1"/>
</dbReference>
<dbReference type="Pfam" id="PF22435">
    <property type="entry name" value="MRM3-like_sub_bind"/>
    <property type="match status" value="1"/>
</dbReference>
<organism evidence="5 6">
    <name type="scientific">Thauera sedimentorum</name>
    <dbReference type="NCBI Taxonomy" id="2767595"/>
    <lineage>
        <taxon>Bacteria</taxon>
        <taxon>Pseudomonadati</taxon>
        <taxon>Pseudomonadota</taxon>
        <taxon>Betaproteobacteria</taxon>
        <taxon>Rhodocyclales</taxon>
        <taxon>Zoogloeaceae</taxon>
        <taxon>Thauera</taxon>
    </lineage>
</organism>
<dbReference type="InterPro" id="IPR029026">
    <property type="entry name" value="tRNA_m1G_MTases_N"/>
</dbReference>
<dbReference type="InterPro" id="IPR029064">
    <property type="entry name" value="Ribosomal_eL30-like_sf"/>
</dbReference>
<dbReference type="SMART" id="SM00967">
    <property type="entry name" value="SpoU_sub_bind"/>
    <property type="match status" value="1"/>
</dbReference>
<dbReference type="Proteomes" id="UP000603602">
    <property type="component" value="Unassembled WGS sequence"/>
</dbReference>
<dbReference type="InterPro" id="IPR001537">
    <property type="entry name" value="SpoU_MeTrfase"/>
</dbReference>
<dbReference type="SUPFAM" id="SSF55315">
    <property type="entry name" value="L30e-like"/>
    <property type="match status" value="1"/>
</dbReference>
<comment type="similarity">
    <text evidence="1">Belongs to the class IV-like SAM-binding methyltransferase superfamily. RNA methyltransferase TrmH family.</text>
</comment>
<dbReference type="Pfam" id="PF00588">
    <property type="entry name" value="SpoU_methylase"/>
    <property type="match status" value="1"/>
</dbReference>
<dbReference type="PANTHER" id="PTHR43191:SF2">
    <property type="entry name" value="RRNA METHYLTRANSFERASE 3, MITOCHONDRIAL"/>
    <property type="match status" value="1"/>
</dbReference>
<protein>
    <submittedName>
        <fullName evidence="5">RNA methyltransferase</fullName>
    </submittedName>
</protein>
<accession>A0ABR9B870</accession>
<evidence type="ECO:0000313" key="6">
    <source>
        <dbReference type="Proteomes" id="UP000603602"/>
    </source>
</evidence>
<reference evidence="6" key="1">
    <citation type="submission" date="2023-07" db="EMBL/GenBank/DDBJ databases">
        <title>Thauera sp. CAU 1555 isolated from sand of Yaerae Beach.</title>
        <authorList>
            <person name="Kim W."/>
        </authorList>
    </citation>
    <scope>NUCLEOTIDE SEQUENCE [LARGE SCALE GENOMIC DNA]</scope>
    <source>
        <strain evidence="6">CAU 1555</strain>
    </source>
</reference>
<dbReference type="SUPFAM" id="SSF75217">
    <property type="entry name" value="alpha/beta knot"/>
    <property type="match status" value="1"/>
</dbReference>
<dbReference type="InterPro" id="IPR013123">
    <property type="entry name" value="SpoU_subst-bd"/>
</dbReference>
<dbReference type="InterPro" id="IPR051259">
    <property type="entry name" value="rRNA_Methyltransferase"/>
</dbReference>
<dbReference type="Gene3D" id="3.40.1280.10">
    <property type="match status" value="1"/>
</dbReference>
<name>A0ABR9B870_9RHOO</name>
<evidence type="ECO:0000313" key="5">
    <source>
        <dbReference type="EMBL" id="MBD8502546.1"/>
    </source>
</evidence>
<dbReference type="GO" id="GO:0032259">
    <property type="term" value="P:methylation"/>
    <property type="evidence" value="ECO:0007669"/>
    <property type="project" value="UniProtKB-KW"/>
</dbReference>
<dbReference type="GO" id="GO:0008168">
    <property type="term" value="F:methyltransferase activity"/>
    <property type="evidence" value="ECO:0007669"/>
    <property type="project" value="UniProtKB-KW"/>
</dbReference>
<evidence type="ECO:0000259" key="4">
    <source>
        <dbReference type="SMART" id="SM00967"/>
    </source>
</evidence>